<feature type="binding site" evidence="12">
    <location>
        <begin position="399"/>
        <end position="402"/>
    </location>
    <ligand>
        <name>4-CDP-2-C-methyl-D-erythritol 2-phosphate</name>
        <dbReference type="ChEBI" id="CHEBI:57919"/>
    </ligand>
</feature>
<evidence type="ECO:0000313" key="16">
    <source>
        <dbReference type="Proteomes" id="UP001180715"/>
    </source>
</evidence>
<keyword evidence="16" id="KW-1185">Reference proteome</keyword>
<evidence type="ECO:0000256" key="8">
    <source>
        <dbReference type="ARBA" id="ARBA00022723"/>
    </source>
</evidence>
<feature type="binding site" evidence="12">
    <location>
        <position position="273"/>
    </location>
    <ligand>
        <name>a divalent metal cation</name>
        <dbReference type="ChEBI" id="CHEBI:60240"/>
    </ligand>
</feature>
<proteinExistence type="inferred from homology"/>
<dbReference type="EC" id="2.7.7.60" evidence="13"/>
<comment type="similarity">
    <text evidence="12">Belongs to the IspF family.</text>
</comment>
<comment type="similarity">
    <text evidence="5 13">Belongs to the IspD/TarI cytidylyltransferase family. IspD subfamily.</text>
</comment>
<evidence type="ECO:0000256" key="5">
    <source>
        <dbReference type="ARBA" id="ARBA00009789"/>
    </source>
</evidence>
<organism evidence="15 16">
    <name type="scientific">Pseudoglutamicibacter albus</name>
    <dbReference type="NCBI Taxonomy" id="98671"/>
    <lineage>
        <taxon>Bacteria</taxon>
        <taxon>Bacillati</taxon>
        <taxon>Actinomycetota</taxon>
        <taxon>Actinomycetes</taxon>
        <taxon>Micrococcales</taxon>
        <taxon>Micrococcaceae</taxon>
        <taxon>Pseudoglutamicibacter</taxon>
    </lineage>
</organism>
<feature type="site" description="Transition state stabilizer" evidence="12">
    <location>
        <position position="400"/>
    </location>
</feature>
<evidence type="ECO:0000256" key="6">
    <source>
        <dbReference type="ARBA" id="ARBA00022679"/>
    </source>
</evidence>
<feature type="domain" description="2-C-methyl-D-erythritol 2,4-cyclodiphosphate synthase" evidence="14">
    <location>
        <begin position="266"/>
        <end position="421"/>
    </location>
</feature>
<dbReference type="InterPro" id="IPR036571">
    <property type="entry name" value="MECDP_synthase_sf"/>
</dbReference>
<comment type="cofactor">
    <cofactor evidence="12">
        <name>a divalent metal cation</name>
        <dbReference type="ChEBI" id="CHEBI:60240"/>
    </cofactor>
    <text evidence="12">Binds 1 divalent metal cation per subunit.</text>
</comment>
<dbReference type="RefSeq" id="WP_035757381.1">
    <property type="nucleotide sequence ID" value="NZ_JAVDXX010000001.1"/>
</dbReference>
<feature type="binding site" evidence="12">
    <location>
        <position position="271"/>
    </location>
    <ligand>
        <name>a divalent metal cation</name>
        <dbReference type="ChEBI" id="CHEBI:60240"/>
    </ligand>
</feature>
<comment type="catalytic activity">
    <reaction evidence="2 13">
        <text>2-C-methyl-D-erythritol 4-phosphate + CTP + H(+) = 4-CDP-2-C-methyl-D-erythritol + diphosphate</text>
        <dbReference type="Rhea" id="RHEA:13429"/>
        <dbReference type="ChEBI" id="CHEBI:15378"/>
        <dbReference type="ChEBI" id="CHEBI:33019"/>
        <dbReference type="ChEBI" id="CHEBI:37563"/>
        <dbReference type="ChEBI" id="CHEBI:57823"/>
        <dbReference type="ChEBI" id="CHEBI:58262"/>
        <dbReference type="EC" id="2.7.7.60"/>
    </reaction>
</comment>
<dbReference type="Pfam" id="PF01128">
    <property type="entry name" value="IspD"/>
    <property type="match status" value="1"/>
</dbReference>
<comment type="function">
    <text evidence="13">Catalyzes the formation of 4-diphosphocytidyl-2-C-methyl-D-erythritol from CTP and 2-C-methyl-D-erythritol 4-phosphate (MEP).</text>
</comment>
<feature type="site" description="Transition state stabilizer" evidence="13">
    <location>
        <position position="25"/>
    </location>
</feature>
<evidence type="ECO:0000256" key="9">
    <source>
        <dbReference type="ARBA" id="ARBA00023229"/>
    </source>
</evidence>
<comment type="pathway">
    <text evidence="4 13">Isoprenoid biosynthesis; isopentenyl diphosphate biosynthesis via DXP pathway; isopentenyl diphosphate from 1-deoxy-D-xylulose 5-phosphate: step 2/6.</text>
</comment>
<dbReference type="SUPFAM" id="SSF69765">
    <property type="entry name" value="IpsF-like"/>
    <property type="match status" value="1"/>
</dbReference>
<dbReference type="HAMAP" id="MF_00107">
    <property type="entry name" value="IspF"/>
    <property type="match status" value="1"/>
</dbReference>
<comment type="caution">
    <text evidence="12">Lacks conserved residue(s) required for the propagation of feature annotation.</text>
</comment>
<dbReference type="NCBIfam" id="TIGR00453">
    <property type="entry name" value="ispD"/>
    <property type="match status" value="1"/>
</dbReference>
<dbReference type="InterPro" id="IPR029044">
    <property type="entry name" value="Nucleotide-diphossugar_trans"/>
</dbReference>
<keyword evidence="6 13" id="KW-0808">Transferase</keyword>
<dbReference type="Gene3D" id="3.90.550.10">
    <property type="entry name" value="Spore Coat Polysaccharide Biosynthesis Protein SpsA, Chain A"/>
    <property type="match status" value="1"/>
</dbReference>
<dbReference type="Proteomes" id="UP001180715">
    <property type="component" value="Unassembled WGS sequence"/>
</dbReference>
<dbReference type="PROSITE" id="PS01350">
    <property type="entry name" value="ISPF"/>
    <property type="match status" value="1"/>
</dbReference>
<feature type="site" description="Positions MEP for the nucleophilic attack" evidence="13">
    <location>
        <position position="221"/>
    </location>
</feature>
<comment type="function">
    <text evidence="12">Involved in the biosynthesis of isopentenyl diphosphate (IPP) and dimethylallyl diphosphate (DMAPP), two major building blocks of isoprenoid compounds. Catalyzes the conversion of 4-diphosphocytidyl-2-C-methyl-D-erythritol 2-phosphate (CDP-ME2P) to 2-C-methyl-D-erythritol 2,4-cyclodiphosphate (ME-CPP) with a corresponding release of cytidine 5-monophosphate (CMP).</text>
</comment>
<evidence type="ECO:0000256" key="10">
    <source>
        <dbReference type="ARBA" id="ARBA00023239"/>
    </source>
</evidence>
<dbReference type="InterPro" id="IPR050088">
    <property type="entry name" value="IspD/TarI_cytidylyltransf_bact"/>
</dbReference>
<dbReference type="Gene3D" id="3.30.1330.50">
    <property type="entry name" value="2-C-methyl-D-erythritol 2,4-cyclodiphosphate synthase"/>
    <property type="match status" value="1"/>
</dbReference>
<keyword evidence="8 12" id="KW-0479">Metal-binding</keyword>
<dbReference type="InterPro" id="IPR034683">
    <property type="entry name" value="IspD/TarI"/>
</dbReference>
<dbReference type="InterPro" id="IPR001228">
    <property type="entry name" value="IspD"/>
</dbReference>
<evidence type="ECO:0000259" key="14">
    <source>
        <dbReference type="Pfam" id="PF02542"/>
    </source>
</evidence>
<feature type="binding site" evidence="12">
    <location>
        <position position="406"/>
    </location>
    <ligand>
        <name>4-CDP-2-C-methyl-D-erythritol 2-phosphate</name>
        <dbReference type="ChEBI" id="CHEBI:57919"/>
    </ligand>
</feature>
<dbReference type="InterPro" id="IPR003526">
    <property type="entry name" value="MECDP_synthase"/>
</dbReference>
<dbReference type="NCBIfam" id="TIGR00151">
    <property type="entry name" value="ispF"/>
    <property type="match status" value="1"/>
</dbReference>
<dbReference type="CDD" id="cd00554">
    <property type="entry name" value="MECDP_synthase"/>
    <property type="match status" value="1"/>
</dbReference>
<feature type="site" description="Transition state stabilizer" evidence="12">
    <location>
        <position position="304"/>
    </location>
</feature>
<keyword evidence="9 12" id="KW-0414">Isoprene biosynthesis</keyword>
<dbReference type="InterPro" id="IPR020555">
    <property type="entry name" value="MECDP_synthase_CS"/>
</dbReference>
<evidence type="ECO:0000256" key="2">
    <source>
        <dbReference type="ARBA" id="ARBA00001282"/>
    </source>
</evidence>
<feature type="binding site" evidence="12">
    <location>
        <begin position="304"/>
        <end position="305"/>
    </location>
    <ligand>
        <name>4-CDP-2-C-methyl-D-erythritol 2-phosphate</name>
        <dbReference type="ChEBI" id="CHEBI:57919"/>
    </ligand>
</feature>
<evidence type="ECO:0000256" key="4">
    <source>
        <dbReference type="ARBA" id="ARBA00004787"/>
    </source>
</evidence>
<dbReference type="GO" id="GO:0016779">
    <property type="term" value="F:nucleotidyltransferase activity"/>
    <property type="evidence" value="ECO:0007669"/>
    <property type="project" value="UniProtKB-KW"/>
</dbReference>
<comment type="pathway">
    <text evidence="3 12">Isoprenoid biosynthesis; isopentenyl diphosphate biosynthesis via DXP pathway; isopentenyl diphosphate from 1-deoxy-D-xylulose 5-phosphate: step 4/6.</text>
</comment>
<reference evidence="15" key="1">
    <citation type="submission" date="2023-07" db="EMBL/GenBank/DDBJ databases">
        <title>Sequencing the genomes of 1000 actinobacteria strains.</title>
        <authorList>
            <person name="Klenk H.-P."/>
        </authorList>
    </citation>
    <scope>NUCLEOTIDE SEQUENCE</scope>
    <source>
        <strain evidence="15">DSM 13068</strain>
    </source>
</reference>
<evidence type="ECO:0000256" key="7">
    <source>
        <dbReference type="ARBA" id="ARBA00022695"/>
    </source>
</evidence>
<evidence type="ECO:0000256" key="13">
    <source>
        <dbReference type="HAMAP-Rule" id="MF_00108"/>
    </source>
</evidence>
<dbReference type="EC" id="4.6.1.12" evidence="12"/>
<dbReference type="PANTHER" id="PTHR32125">
    <property type="entry name" value="2-C-METHYL-D-ERYTHRITOL 4-PHOSPHATE CYTIDYLYLTRANSFERASE, CHLOROPLASTIC"/>
    <property type="match status" value="1"/>
</dbReference>
<dbReference type="Pfam" id="PF02542">
    <property type="entry name" value="YgbB"/>
    <property type="match status" value="1"/>
</dbReference>
<comment type="subunit">
    <text evidence="12">Homotrimer.</text>
</comment>
<dbReference type="InterPro" id="IPR018294">
    <property type="entry name" value="ISPD_synthase_CS"/>
</dbReference>
<protein>
    <recommendedName>
        <fullName evidence="12 13">Multifunctional fusion protein</fullName>
    </recommendedName>
    <domain>
        <recommendedName>
            <fullName evidence="12">2-C-methyl-D-erythritol 2,4-cyclodiphosphate synthase</fullName>
            <shortName evidence="12">MECDP-synthase</shortName>
            <shortName evidence="12">MECPP-synthase</shortName>
            <shortName evidence="12">MECPS</shortName>
            <ecNumber evidence="12">4.6.1.12</ecNumber>
        </recommendedName>
    </domain>
    <domain>
        <recommendedName>
            <fullName evidence="13">2-C-methyl-D-erythritol 4-phosphate cytidylyltransferase</fullName>
            <ecNumber evidence="13">2.7.7.60</ecNumber>
        </recommendedName>
        <alternativeName>
            <fullName evidence="13">4-diphosphocytidyl-2C-methyl-D-erythritol synthase</fullName>
        </alternativeName>
        <alternativeName>
            <fullName evidence="13">MEP cytidylyltransferase</fullName>
            <shortName evidence="13">MCT</shortName>
        </alternativeName>
    </domain>
</protein>
<evidence type="ECO:0000256" key="3">
    <source>
        <dbReference type="ARBA" id="ARBA00004709"/>
    </source>
</evidence>
<evidence type="ECO:0000256" key="11">
    <source>
        <dbReference type="ARBA" id="ARBA00023268"/>
    </source>
</evidence>
<dbReference type="CDD" id="cd02516">
    <property type="entry name" value="CDP-ME_synthetase"/>
    <property type="match status" value="1"/>
</dbReference>
<feature type="site" description="Transition state stabilizer" evidence="13">
    <location>
        <position position="32"/>
    </location>
</feature>
<evidence type="ECO:0000256" key="12">
    <source>
        <dbReference type="HAMAP-Rule" id="MF_00107"/>
    </source>
</evidence>
<sequence>MTLLPAECSPESVAIVVVAAGSGTRLKAGMPKALAAVAGRSLVEHCLDVVVDPGLAGQVVVVTPPSDGRVAQLVAQRPEVAGVAVSCVPGGATRQESVAAGLAAVGDARFVLVHDVARAFAPASLFGRVVEQLRSRDDVDGVVPGLPAVDTYKIVDADGVVVDTPERSSLRAVQTPQGFVADTLRRVHRESVGRDASDDAGLLEQTGYRVVVVAGDERALKVTHPQDVVIAEGILAAGAAEEKGVGTVSEVRELGEGIPAGCLPMVGLGFDVHAFSDEDPSAPGALPLMLAGLEWPGERRLSGHSDGDAVAHAVCDAVFAASGLGDVGTQFGTDRPEFAGASGVTLVREAGRLVGEAGFTVGNVSVQFVGNRPRFAKRREEANRVLSHALGAPVVVAATTSDGLGFEGAGEGISARAVAWVYPTPKR</sequence>
<dbReference type="HAMAP" id="MF_00108">
    <property type="entry name" value="IspD"/>
    <property type="match status" value="1"/>
</dbReference>
<accession>A0ABU1YX94</accession>
<name>A0ABU1YX94_9MICC</name>
<gene>
    <name evidence="13" type="primary">ispD</name>
    <name evidence="12" type="synonym">ispF</name>
    <name evidence="15" type="ORF">J2S67_000236</name>
</gene>
<feature type="binding site" evidence="12">
    <location>
        <begin position="271"/>
        <end position="273"/>
    </location>
    <ligand>
        <name>4-CDP-2-C-methyl-D-erythritol 2-phosphate</name>
        <dbReference type="ChEBI" id="CHEBI:57919"/>
    </ligand>
</feature>
<comment type="caution">
    <text evidence="15">The sequence shown here is derived from an EMBL/GenBank/DDBJ whole genome shotgun (WGS) entry which is preliminary data.</text>
</comment>
<evidence type="ECO:0000256" key="1">
    <source>
        <dbReference type="ARBA" id="ARBA00000200"/>
    </source>
</evidence>
<keyword evidence="7 13" id="KW-0548">Nucleotidyltransferase</keyword>
<dbReference type="PANTHER" id="PTHR32125:SF4">
    <property type="entry name" value="2-C-METHYL-D-ERYTHRITOL 4-PHOSPHATE CYTIDYLYLTRANSFERASE, CHLOROPLASTIC"/>
    <property type="match status" value="1"/>
</dbReference>
<dbReference type="PROSITE" id="PS01295">
    <property type="entry name" value="ISPD"/>
    <property type="match status" value="1"/>
</dbReference>
<feature type="site" description="Positions MEP for the nucleophilic attack" evidence="13">
    <location>
        <position position="167"/>
    </location>
</feature>
<keyword evidence="11" id="KW-0511">Multifunctional enzyme</keyword>
<keyword evidence="10 12" id="KW-0456">Lyase</keyword>
<feature type="binding site" evidence="12">
    <location>
        <position position="312"/>
    </location>
    <ligand>
        <name>a divalent metal cation</name>
        <dbReference type="ChEBI" id="CHEBI:60240"/>
    </ligand>
</feature>
<evidence type="ECO:0000313" key="15">
    <source>
        <dbReference type="EMBL" id="MDR7292968.1"/>
    </source>
</evidence>
<feature type="binding site" evidence="12">
    <location>
        <begin position="326"/>
        <end position="328"/>
    </location>
    <ligand>
        <name>4-CDP-2-C-methyl-D-erythritol 2-phosphate</name>
        <dbReference type="ChEBI" id="CHEBI:57919"/>
    </ligand>
</feature>
<dbReference type="EMBL" id="JAVDXX010000001">
    <property type="protein sequence ID" value="MDR7292968.1"/>
    <property type="molecule type" value="Genomic_DNA"/>
</dbReference>
<dbReference type="SUPFAM" id="SSF53448">
    <property type="entry name" value="Nucleotide-diphospho-sugar transferases"/>
    <property type="match status" value="1"/>
</dbReference>
<comment type="catalytic activity">
    <reaction evidence="1 12">
        <text>4-CDP-2-C-methyl-D-erythritol 2-phosphate = 2-C-methyl-D-erythritol 2,4-cyclic diphosphate + CMP</text>
        <dbReference type="Rhea" id="RHEA:23864"/>
        <dbReference type="ChEBI" id="CHEBI:57919"/>
        <dbReference type="ChEBI" id="CHEBI:58483"/>
        <dbReference type="ChEBI" id="CHEBI:60377"/>
        <dbReference type="EC" id="4.6.1.12"/>
    </reaction>
</comment>